<gene>
    <name evidence="7" type="primary">fadB3</name>
    <name evidence="7" type="ordered locus">ckrop_1979</name>
</gene>
<dbReference type="InterPro" id="IPR036291">
    <property type="entry name" value="NAD(P)-bd_dom_sf"/>
</dbReference>
<dbReference type="EMBL" id="CP001620">
    <property type="protein sequence ID" value="ACR18687.1"/>
    <property type="molecule type" value="Genomic_DNA"/>
</dbReference>
<dbReference type="Gene3D" id="3.40.50.720">
    <property type="entry name" value="NAD(P)-binding Rossmann-like Domain"/>
    <property type="match status" value="1"/>
</dbReference>
<accession>C4LLI2</accession>
<dbReference type="PIRSF" id="PIRSF000105">
    <property type="entry name" value="HCDH"/>
    <property type="match status" value="1"/>
</dbReference>
<dbReference type="SUPFAM" id="SSF48179">
    <property type="entry name" value="6-phosphogluconate dehydrogenase C-terminal domain-like"/>
    <property type="match status" value="1"/>
</dbReference>
<feature type="site" description="Important for catalytic activity" evidence="4">
    <location>
        <position position="141"/>
    </location>
</feature>
<dbReference type="SUPFAM" id="SSF51735">
    <property type="entry name" value="NAD(P)-binding Rossmann-fold domains"/>
    <property type="match status" value="1"/>
</dbReference>
<dbReference type="Proteomes" id="UP000001473">
    <property type="component" value="Chromosome"/>
</dbReference>
<reference evidence="7 8" key="1">
    <citation type="journal article" date="2008" name="J. Biotechnol.">
        <title>Ultrafast pyrosequencing of Corynebacterium kroppenstedtii DSM44385 revealed insights into the physiology of a lipophilic corynebacterium that lacks mycolic acids.</title>
        <authorList>
            <person name="Tauch A."/>
            <person name="Schneider J."/>
            <person name="Szczepanowski R."/>
            <person name="Tilker A."/>
            <person name="Viehoever P."/>
            <person name="Gartemann K.-H."/>
            <person name="Arnold W."/>
            <person name="Blom J."/>
            <person name="Brinkrolf K."/>
            <person name="Brune I."/>
            <person name="Goetker S."/>
            <person name="Weisshaar B."/>
            <person name="Goesmann A."/>
            <person name="Droege M."/>
            <person name="Puehler A."/>
        </authorList>
    </citation>
    <scope>NUCLEOTIDE SEQUENCE [LARGE SCALE GENOMIC DNA]</scope>
    <source>
        <strain evidence="8">DSM 44385 / JCM 11950 / CIP 105744 / CCUG 35717</strain>
    </source>
</reference>
<feature type="domain" description="3-hydroxyacyl-CoA dehydrogenase NAD binding" evidence="6">
    <location>
        <begin position="7"/>
        <end position="183"/>
    </location>
</feature>
<dbReference type="PANTHER" id="PTHR48075:SF5">
    <property type="entry name" value="3-HYDROXYBUTYRYL-COA DEHYDROGENASE"/>
    <property type="match status" value="1"/>
</dbReference>
<dbReference type="Gene3D" id="1.10.1040.10">
    <property type="entry name" value="N-(1-d-carboxylethyl)-l-norvaline Dehydrogenase, domain 2"/>
    <property type="match status" value="1"/>
</dbReference>
<evidence type="ECO:0000256" key="2">
    <source>
        <dbReference type="ARBA" id="ARBA00009463"/>
    </source>
</evidence>
<comment type="pathway">
    <text evidence="1">Lipid metabolism; butanoate metabolism.</text>
</comment>
<dbReference type="InterPro" id="IPR008927">
    <property type="entry name" value="6-PGluconate_DH-like_C_sf"/>
</dbReference>
<keyword evidence="8" id="KW-1185">Reference proteome</keyword>
<comment type="similarity">
    <text evidence="2">Belongs to the 3-hydroxyacyl-CoA dehydrogenase family.</text>
</comment>
<evidence type="ECO:0000256" key="3">
    <source>
        <dbReference type="ARBA" id="ARBA00023002"/>
    </source>
</evidence>
<sequence>MSIKRILIAGGGTLGTQSALQFALNGKKVTVYTHSAEAIDRTKTRLGRFAEVYKTQTDYETSDVDKALGNIECVDDIETAVSDTDLVFECLPEDKEIKRGFFTGIQKGLSPATIVATNSSTFLPSYFTDCFNDPSIFVAVHLANEIWTRNVAEIMPHADTSDDTLAEVETFAKEVGLKPIRLNREHPGYLLNSVLIPFIRSGLALAAEGVAKPESVDTVWETVMNSEGPFHTIDIIGLRTVYAVLSAEAKHDVPGSKELASFIFKNYLEKGRLGVENGKGFYDYS</sequence>
<name>C4LLI2_CORK4</name>
<organism evidence="7 8">
    <name type="scientific">Corynebacterium kroppenstedtii (strain DSM 44385 / JCM 11950 / CIP 105744 / CCUG 35717)</name>
    <dbReference type="NCBI Taxonomy" id="645127"/>
    <lineage>
        <taxon>Bacteria</taxon>
        <taxon>Bacillati</taxon>
        <taxon>Actinomycetota</taxon>
        <taxon>Actinomycetes</taxon>
        <taxon>Mycobacteriales</taxon>
        <taxon>Corynebacteriaceae</taxon>
        <taxon>Corynebacterium</taxon>
    </lineage>
</organism>
<dbReference type="eggNOG" id="COG1250">
    <property type="taxonomic scope" value="Bacteria"/>
</dbReference>
<dbReference type="OrthoDB" id="9771883at2"/>
<dbReference type="InterPro" id="IPR006108">
    <property type="entry name" value="3HC_DH_C"/>
</dbReference>
<dbReference type="GO" id="GO:0008691">
    <property type="term" value="F:3-hydroxybutyryl-CoA dehydrogenase activity"/>
    <property type="evidence" value="ECO:0007669"/>
    <property type="project" value="TreeGrafter"/>
</dbReference>
<dbReference type="NCBIfam" id="NF006143">
    <property type="entry name" value="PRK08293.1"/>
    <property type="match status" value="1"/>
</dbReference>
<dbReference type="Pfam" id="PF02737">
    <property type="entry name" value="3HCDH_N"/>
    <property type="match status" value="1"/>
</dbReference>
<evidence type="ECO:0000256" key="1">
    <source>
        <dbReference type="ARBA" id="ARBA00005086"/>
    </source>
</evidence>
<evidence type="ECO:0000313" key="7">
    <source>
        <dbReference type="EMBL" id="ACR18687.1"/>
    </source>
</evidence>
<proteinExistence type="inferred from homology"/>
<dbReference type="GO" id="GO:0006635">
    <property type="term" value="P:fatty acid beta-oxidation"/>
    <property type="evidence" value="ECO:0007669"/>
    <property type="project" value="TreeGrafter"/>
</dbReference>
<dbReference type="InterPro" id="IPR006176">
    <property type="entry name" value="3-OHacyl-CoA_DH_NAD-bd"/>
</dbReference>
<dbReference type="InterPro" id="IPR022694">
    <property type="entry name" value="3-OHacyl-CoA_DH"/>
</dbReference>
<dbReference type="STRING" id="645127.ckrop_1979"/>
<dbReference type="GO" id="GO:0070403">
    <property type="term" value="F:NAD+ binding"/>
    <property type="evidence" value="ECO:0007669"/>
    <property type="project" value="InterPro"/>
</dbReference>
<dbReference type="HOGENOM" id="CLU_009834_2_0_11"/>
<protein>
    <submittedName>
        <fullName evidence="7">3-hydroxyacyl-CoA dehydrogenase</fullName>
    </submittedName>
</protein>
<dbReference type="PANTHER" id="PTHR48075">
    <property type="entry name" value="3-HYDROXYACYL-COA DEHYDROGENASE FAMILY PROTEIN"/>
    <property type="match status" value="1"/>
</dbReference>
<dbReference type="AlphaFoldDB" id="C4LLI2"/>
<dbReference type="RefSeq" id="WP_012732574.1">
    <property type="nucleotide sequence ID" value="NC_012704.1"/>
</dbReference>
<dbReference type="InterPro" id="IPR013328">
    <property type="entry name" value="6PGD_dom2"/>
</dbReference>
<keyword evidence="3" id="KW-0560">Oxidoreductase</keyword>
<evidence type="ECO:0000313" key="8">
    <source>
        <dbReference type="Proteomes" id="UP000001473"/>
    </source>
</evidence>
<evidence type="ECO:0000259" key="6">
    <source>
        <dbReference type="Pfam" id="PF02737"/>
    </source>
</evidence>
<evidence type="ECO:0000259" key="5">
    <source>
        <dbReference type="Pfam" id="PF00725"/>
    </source>
</evidence>
<feature type="domain" description="3-hydroxyacyl-CoA dehydrogenase C-terminal" evidence="5">
    <location>
        <begin position="188"/>
        <end position="284"/>
    </location>
</feature>
<dbReference type="KEGG" id="ckp:ckrop_1979"/>
<dbReference type="Pfam" id="PF00725">
    <property type="entry name" value="3HCDH"/>
    <property type="match status" value="1"/>
</dbReference>
<evidence type="ECO:0000256" key="4">
    <source>
        <dbReference type="PIRSR" id="PIRSR000105-1"/>
    </source>
</evidence>